<feature type="region of interest" description="Disordered" evidence="1">
    <location>
        <begin position="123"/>
        <end position="158"/>
    </location>
</feature>
<dbReference type="Proteomes" id="UP000279236">
    <property type="component" value="Unassembled WGS sequence"/>
</dbReference>
<keyword evidence="3" id="KW-1185">Reference proteome</keyword>
<feature type="compositionally biased region" description="Basic and acidic residues" evidence="1">
    <location>
        <begin position="479"/>
        <end position="500"/>
    </location>
</feature>
<evidence type="ECO:0000313" key="2">
    <source>
        <dbReference type="EMBL" id="RSH87800.1"/>
    </source>
</evidence>
<dbReference type="RefSeq" id="XP_028480008.1">
    <property type="nucleotide sequence ID" value="XM_028616151.1"/>
</dbReference>
<dbReference type="OrthoDB" id="3224257at2759"/>
<name>A0A427Y9G4_9TREE</name>
<accession>A0A427Y9G4</accession>
<feature type="compositionally biased region" description="Polar residues" evidence="1">
    <location>
        <begin position="451"/>
        <end position="460"/>
    </location>
</feature>
<feature type="region of interest" description="Disordered" evidence="1">
    <location>
        <begin position="427"/>
        <end position="530"/>
    </location>
</feature>
<gene>
    <name evidence="2" type="ORF">EHS24_000317</name>
</gene>
<feature type="compositionally biased region" description="Acidic residues" evidence="1">
    <location>
        <begin position="427"/>
        <end position="436"/>
    </location>
</feature>
<evidence type="ECO:0000313" key="3">
    <source>
        <dbReference type="Proteomes" id="UP000279236"/>
    </source>
</evidence>
<evidence type="ECO:0000256" key="1">
    <source>
        <dbReference type="SAM" id="MobiDB-lite"/>
    </source>
</evidence>
<proteinExistence type="predicted"/>
<dbReference type="AlphaFoldDB" id="A0A427Y9G4"/>
<feature type="compositionally biased region" description="Low complexity" evidence="1">
    <location>
        <begin position="131"/>
        <end position="158"/>
    </location>
</feature>
<comment type="caution">
    <text evidence="2">The sequence shown here is derived from an EMBL/GenBank/DDBJ whole genome shotgun (WGS) entry which is preliminary data.</text>
</comment>
<sequence>MLLRLLPVPSPSQPSPPTILFTLPLPASPYTSRALPLPPNLLAHRSLCLQEDIECANVLLGDKSSWISGVVDNVTFSLPHATIIVHLVDGSTVSLDLTGDCVAQLHRVVNEVQLSFAAAAAPLPPPPPAAAPADTPRSSMSSDRSNSSLSLPSSAANSRRTPSSLLLSLLSPLLPNPALAVQAPPHVAVHQQPARAHRRQARSLLVDAYRRYVLPLIKDRLPSAYLLWSIQSETATKMDEFTRLRDEIYSLLEQAGVDPMAVDTTSPLKRYRFACTQSSIATLSCESESSSRRSSLESTESTSPQTFLLSIPPAHTLPLKQRVAYSAQLTRLTQLASRIGSITKLASRYEREEGKRRWLEQLDLSRDADKACRRAFSNGLLPRSATLSAAPLRRSSLRQSITAEDIEREARFAAATATAALEDILEAASDDDEPDLSDSRSSVSASPEPRTPTTQQSLTLSFDDGDCQMDSAPALILSHSDDSLSERDQWESESEPEIRPKKWNSGRNGKQHMAPIRSLPASSWRVEACN</sequence>
<protein>
    <submittedName>
        <fullName evidence="2">Uncharacterized protein</fullName>
    </submittedName>
</protein>
<organism evidence="2 3">
    <name type="scientific">Apiotrichum porosum</name>
    <dbReference type="NCBI Taxonomy" id="105984"/>
    <lineage>
        <taxon>Eukaryota</taxon>
        <taxon>Fungi</taxon>
        <taxon>Dikarya</taxon>
        <taxon>Basidiomycota</taxon>
        <taxon>Agaricomycotina</taxon>
        <taxon>Tremellomycetes</taxon>
        <taxon>Trichosporonales</taxon>
        <taxon>Trichosporonaceae</taxon>
        <taxon>Apiotrichum</taxon>
    </lineage>
</organism>
<reference evidence="2 3" key="1">
    <citation type="submission" date="2018-11" db="EMBL/GenBank/DDBJ databases">
        <title>Genome sequence of Apiotrichum porosum DSM 27194.</title>
        <authorList>
            <person name="Aliyu H."/>
            <person name="Gorte O."/>
            <person name="Ochsenreither K."/>
        </authorList>
    </citation>
    <scope>NUCLEOTIDE SEQUENCE [LARGE SCALE GENOMIC DNA]</scope>
    <source>
        <strain evidence="2 3">DSM 27194</strain>
    </source>
</reference>
<dbReference type="EMBL" id="RSCE01000001">
    <property type="protein sequence ID" value="RSH87800.1"/>
    <property type="molecule type" value="Genomic_DNA"/>
</dbReference>
<dbReference type="GeneID" id="39584860"/>